<accession>A0ABV0IXS2</accession>
<proteinExistence type="inferred from homology"/>
<evidence type="ECO:0000259" key="2">
    <source>
        <dbReference type="Pfam" id="PF04984"/>
    </source>
</evidence>
<protein>
    <submittedName>
        <fullName evidence="4">Phage tail sheath subtilisin-like domain-containing protein</fullName>
    </submittedName>
</protein>
<name>A0ABV0IXS2_9NEIS</name>
<organism evidence="4 5">
    <name type="scientific">Chromobacterium phragmitis</name>
    <dbReference type="NCBI Taxonomy" id="2202141"/>
    <lineage>
        <taxon>Bacteria</taxon>
        <taxon>Pseudomonadati</taxon>
        <taxon>Pseudomonadota</taxon>
        <taxon>Betaproteobacteria</taxon>
        <taxon>Neisseriales</taxon>
        <taxon>Chromobacteriaceae</taxon>
        <taxon>Chromobacterium</taxon>
    </lineage>
</organism>
<evidence type="ECO:0000256" key="1">
    <source>
        <dbReference type="ARBA" id="ARBA00008005"/>
    </source>
</evidence>
<reference evidence="4 5" key="1">
    <citation type="submission" date="2024-05" db="EMBL/GenBank/DDBJ databases">
        <authorList>
            <person name="De Oliveira J.P."/>
            <person name="Noriler S.A."/>
            <person name="De Oliveira A.G."/>
            <person name="Sipoli D.S."/>
        </authorList>
    </citation>
    <scope>NUCLEOTIDE SEQUENCE [LARGE SCALE GENOMIC DNA]</scope>
    <source>
        <strain evidence="4 5">LABIM192</strain>
    </source>
</reference>
<dbReference type="InterPro" id="IPR035089">
    <property type="entry name" value="Phage_sheath_subtilisin"/>
</dbReference>
<dbReference type="EMBL" id="JBDXMI010000001">
    <property type="protein sequence ID" value="MEO9385524.1"/>
    <property type="molecule type" value="Genomic_DNA"/>
</dbReference>
<dbReference type="Proteomes" id="UP001462502">
    <property type="component" value="Unassembled WGS sequence"/>
</dbReference>
<evidence type="ECO:0000313" key="5">
    <source>
        <dbReference type="Proteomes" id="UP001462502"/>
    </source>
</evidence>
<keyword evidence="5" id="KW-1185">Reference proteome</keyword>
<dbReference type="RefSeq" id="WP_347949949.1">
    <property type="nucleotide sequence ID" value="NZ_JBDXMI010000001.1"/>
</dbReference>
<comment type="similarity">
    <text evidence="1">Belongs to the myoviridae tail sheath protein family.</text>
</comment>
<dbReference type="Pfam" id="PF17482">
    <property type="entry name" value="Phage_sheath_1C"/>
    <property type="match status" value="1"/>
</dbReference>
<evidence type="ECO:0000259" key="3">
    <source>
        <dbReference type="Pfam" id="PF17482"/>
    </source>
</evidence>
<dbReference type="InterPro" id="IPR007067">
    <property type="entry name" value="Tail_sheath"/>
</dbReference>
<dbReference type="InterPro" id="IPR020287">
    <property type="entry name" value="Tail_sheath_C"/>
</dbReference>
<gene>
    <name evidence="4" type="ORF">ABI908_15605</name>
</gene>
<feature type="domain" description="Tail sheath protein C-terminal" evidence="3">
    <location>
        <begin position="382"/>
        <end position="481"/>
    </location>
</feature>
<feature type="domain" description="Tail sheath protein subtilisin-like" evidence="2">
    <location>
        <begin position="214"/>
        <end position="372"/>
    </location>
</feature>
<dbReference type="PIRSF" id="PIRSF007349">
    <property type="entry name" value="Tsp_L"/>
    <property type="match status" value="1"/>
</dbReference>
<sequence length="484" mass="50357">MASANISFDQIPASIRKPGKYFEFNTKLAVRTLPGNPQRVLVIGQRLADTAAQPALAALDVFSDEQAAQAFGRGSNAHLMARAAINANPYLQLTVNANPYLQLTVIGVDDAAAGAAASGSFTFSGPAAAAGVLSLFIGAVRVDVAVAAGDDAGKIAANAQAAIAKLSDLPVTASAAKEVLTLAARHKGSIGNGIALKAQEQIAGLGVVVAPMKGGAGDPDLAPALAAVVSGGHQIIASPFTGDAALTALRNHLDFVSGPLEQRGAIGVIAATGAQADASALSAKLDSGRITAAWYRGSAKLSADIAAAYAAVIASEEDPARPLNTLELKGLDVVDLASRTSRTEQENALYNGVTPLEVAAGDRVQIVRAISTYTKDAQGVDDVSLLDITTIRTLDYVRKACRERIALRFPREKLSDRTPSKVRSELLDVLYKLEELEIIEQVEANKAGLIVERDLQDVNRLDAKIPVDVVNGLHVFAGRIDLLL</sequence>
<comment type="caution">
    <text evidence="4">The sequence shown here is derived from an EMBL/GenBank/DDBJ whole genome shotgun (WGS) entry which is preliminary data.</text>
</comment>
<dbReference type="Pfam" id="PF04984">
    <property type="entry name" value="Phage_sheath_1"/>
    <property type="match status" value="1"/>
</dbReference>
<evidence type="ECO:0000313" key="4">
    <source>
        <dbReference type="EMBL" id="MEO9385524.1"/>
    </source>
</evidence>